<accession>A0A1Z1WHT7</accession>
<evidence type="ECO:0000313" key="1">
    <source>
        <dbReference type="EMBL" id="ARX86007.1"/>
    </source>
</evidence>
<name>A0A1Z1WHT7_9ACTN</name>
<evidence type="ECO:0000313" key="2">
    <source>
        <dbReference type="Proteomes" id="UP000195880"/>
    </source>
</evidence>
<dbReference type="Proteomes" id="UP000195880">
    <property type="component" value="Chromosome"/>
</dbReference>
<sequence length="61" mass="6957">MFDVSGDRRRKLCPSRPDLAQVSVASQTPLMPSPFLARQTPPWGYLILPESRDHDIRHDPT</sequence>
<reference evidence="1 2" key="1">
    <citation type="submission" date="2017-05" db="EMBL/GenBank/DDBJ databases">
        <title>Streptomyces alboflavus Genome sequencing and assembly.</title>
        <authorList>
            <person name="Wang Y."/>
            <person name="Du B."/>
            <person name="Ding Y."/>
            <person name="Liu H."/>
            <person name="Hou Q."/>
            <person name="Liu K."/>
            <person name="Wang C."/>
            <person name="Yao L."/>
        </authorList>
    </citation>
    <scope>NUCLEOTIDE SEQUENCE [LARGE SCALE GENOMIC DNA]</scope>
    <source>
        <strain evidence="1 2">MDJK44</strain>
    </source>
</reference>
<gene>
    <name evidence="1" type="ORF">SMD44_05476</name>
</gene>
<dbReference type="KEGG" id="salf:SMD44_05476"/>
<keyword evidence="2" id="KW-1185">Reference proteome</keyword>
<dbReference type="EMBL" id="CP021748">
    <property type="protein sequence ID" value="ARX86007.1"/>
    <property type="molecule type" value="Genomic_DNA"/>
</dbReference>
<organism evidence="1 2">
    <name type="scientific">Streptomyces alboflavus</name>
    <dbReference type="NCBI Taxonomy" id="67267"/>
    <lineage>
        <taxon>Bacteria</taxon>
        <taxon>Bacillati</taxon>
        <taxon>Actinomycetota</taxon>
        <taxon>Actinomycetes</taxon>
        <taxon>Kitasatosporales</taxon>
        <taxon>Streptomycetaceae</taxon>
        <taxon>Streptomyces</taxon>
    </lineage>
</organism>
<dbReference type="AlphaFoldDB" id="A0A1Z1WHT7"/>
<proteinExistence type="predicted"/>
<protein>
    <submittedName>
        <fullName evidence="1">Uncharacterized protein</fullName>
    </submittedName>
</protein>